<dbReference type="Proteomes" id="UP000815677">
    <property type="component" value="Unassembled WGS sequence"/>
</dbReference>
<keyword evidence="1" id="KW-0472">Membrane</keyword>
<sequence>MSVATDFTEYFQFHSVGAAVVFSVIYIILFGWFVRQSMKNMTYVYVALTVFCLLRLVGFLLRAIVIANKSLHTNENPFVAAEVLFGVGFFALLYSAFTLVLDRWSHELFPSFSVNIVRRELMSTGLDDDDAGLHVFTAPSVSFPSKLLHNRRLFRALLIVAVALTISGILNSLSNDAGTAAVGNDLRRAATVLFLVLTVVQAAQTVVVSTKENAGSYHNPHPKRIGDRHAPTILILISLLMLTREIFLTATMQNSTRQNQESLWYPFVALPEVLAVACYAISGLVPARKELKMREEALKGQMAGMEMRA</sequence>
<keyword evidence="3" id="KW-1185">Reference proteome</keyword>
<evidence type="ECO:0000313" key="2">
    <source>
        <dbReference type="EMBL" id="GAT48212.1"/>
    </source>
</evidence>
<feature type="transmembrane region" description="Helical" evidence="1">
    <location>
        <begin position="230"/>
        <end position="251"/>
    </location>
</feature>
<keyword evidence="1" id="KW-0812">Transmembrane</keyword>
<keyword evidence="1" id="KW-1133">Transmembrane helix</keyword>
<feature type="transmembrane region" description="Helical" evidence="1">
    <location>
        <begin position="78"/>
        <end position="101"/>
    </location>
</feature>
<proteinExistence type="predicted"/>
<reference evidence="2" key="1">
    <citation type="submission" date="2014-09" db="EMBL/GenBank/DDBJ databases">
        <title>Genome sequence of the luminous mushroom Mycena chlorophos for searching fungal bioluminescence genes.</title>
        <authorList>
            <person name="Tanaka Y."/>
            <person name="Kasuga D."/>
            <person name="Oba Y."/>
            <person name="Hase S."/>
            <person name="Sato K."/>
            <person name="Oba Y."/>
            <person name="Sakakibara Y."/>
        </authorList>
    </citation>
    <scope>NUCLEOTIDE SEQUENCE</scope>
</reference>
<name>A0ABQ0LAP4_MYCCL</name>
<gene>
    <name evidence="2" type="ORF">MCHLO_05634</name>
</gene>
<feature type="transmembrane region" description="Helical" evidence="1">
    <location>
        <begin position="43"/>
        <end position="66"/>
    </location>
</feature>
<accession>A0ABQ0LAP4</accession>
<dbReference type="PANTHER" id="PTHR42109">
    <property type="entry name" value="UNPLACED GENOMIC SCAFFOLD UM_SCAF_CONTIG_1.265, WHOLE GENOME SHOTGUN SEQUENCE"/>
    <property type="match status" value="1"/>
</dbReference>
<feature type="transmembrane region" description="Helical" evidence="1">
    <location>
        <begin position="153"/>
        <end position="170"/>
    </location>
</feature>
<feature type="transmembrane region" description="Helical" evidence="1">
    <location>
        <begin position="263"/>
        <end position="285"/>
    </location>
</feature>
<dbReference type="EMBL" id="DF844314">
    <property type="protein sequence ID" value="GAT48212.1"/>
    <property type="molecule type" value="Genomic_DNA"/>
</dbReference>
<feature type="transmembrane region" description="Helical" evidence="1">
    <location>
        <begin position="12"/>
        <end position="34"/>
    </location>
</feature>
<feature type="transmembrane region" description="Helical" evidence="1">
    <location>
        <begin position="190"/>
        <end position="209"/>
    </location>
</feature>
<organism evidence="2 3">
    <name type="scientific">Mycena chlorophos</name>
    <name type="common">Agaric fungus</name>
    <name type="synonym">Agaricus chlorophos</name>
    <dbReference type="NCBI Taxonomy" id="658473"/>
    <lineage>
        <taxon>Eukaryota</taxon>
        <taxon>Fungi</taxon>
        <taxon>Dikarya</taxon>
        <taxon>Basidiomycota</taxon>
        <taxon>Agaricomycotina</taxon>
        <taxon>Agaricomycetes</taxon>
        <taxon>Agaricomycetidae</taxon>
        <taxon>Agaricales</taxon>
        <taxon>Marasmiineae</taxon>
        <taxon>Mycenaceae</taxon>
        <taxon>Mycena</taxon>
    </lineage>
</organism>
<dbReference type="PANTHER" id="PTHR42109:SF2">
    <property type="entry name" value="INTEGRAL MEMBRANE PROTEIN"/>
    <property type="match status" value="1"/>
</dbReference>
<evidence type="ECO:0000256" key="1">
    <source>
        <dbReference type="SAM" id="Phobius"/>
    </source>
</evidence>
<protein>
    <submittedName>
        <fullName evidence="2">Uncharacterized protein</fullName>
    </submittedName>
</protein>
<evidence type="ECO:0000313" key="3">
    <source>
        <dbReference type="Proteomes" id="UP000815677"/>
    </source>
</evidence>